<evidence type="ECO:0000313" key="5">
    <source>
        <dbReference type="Proteomes" id="UP001497482"/>
    </source>
</evidence>
<keyword evidence="5" id="KW-1185">Reference proteome</keyword>
<keyword evidence="1" id="KW-0808">Transferase</keyword>
<evidence type="ECO:0000313" key="4">
    <source>
        <dbReference type="EMBL" id="CAL1578220.1"/>
    </source>
</evidence>
<dbReference type="SUPFAM" id="SSF55729">
    <property type="entry name" value="Acyl-CoA N-acyltransferases (Nat)"/>
    <property type="match status" value="1"/>
</dbReference>
<dbReference type="InterPro" id="IPR013653">
    <property type="entry name" value="GCN5-like_dom"/>
</dbReference>
<dbReference type="Proteomes" id="UP001497482">
    <property type="component" value="Chromosome 13"/>
</dbReference>
<sequence>MEITLKELKCAHVKLKALLPRSQTVLGFLWQTLKSSQSDPVKIFVNQWPDFSVVVCKPLCQQEGDSFKDILVFAKDEVRLEEMIRNNVLFDWSKYFCIGTNLDNRRTFSAVASEKHISCRYLAVCNMLILRDMSHLPDVNCAGITLGSLDESHIEMVNRTWKFGQKGSLRMIQNMVRNFPSCCVLDEGGRPVSWVLTYASSAMGMLYTTPEHRGKGYAKVVSVDTAPLL</sequence>
<protein>
    <recommendedName>
        <fullName evidence="1">Glycine N-acyltransferase-like protein</fullName>
        <ecNumber evidence="1">2.3.1.-</ecNumber>
    </recommendedName>
</protein>
<dbReference type="Gene3D" id="3.40.630.30">
    <property type="match status" value="1"/>
</dbReference>
<keyword evidence="1" id="KW-0012">Acyltransferase</keyword>
<evidence type="ECO:0000259" key="2">
    <source>
        <dbReference type="Pfam" id="PF06021"/>
    </source>
</evidence>
<reference evidence="4 5" key="1">
    <citation type="submission" date="2024-04" db="EMBL/GenBank/DDBJ databases">
        <authorList>
            <person name="Waldvogel A.-M."/>
            <person name="Schoenle A."/>
        </authorList>
    </citation>
    <scope>NUCLEOTIDE SEQUENCE [LARGE SCALE GENOMIC DNA]</scope>
</reference>
<organism evidence="4 5">
    <name type="scientific">Knipowitschia caucasica</name>
    <name type="common">Caucasian dwarf goby</name>
    <name type="synonym">Pomatoschistus caucasicus</name>
    <dbReference type="NCBI Taxonomy" id="637954"/>
    <lineage>
        <taxon>Eukaryota</taxon>
        <taxon>Metazoa</taxon>
        <taxon>Chordata</taxon>
        <taxon>Craniata</taxon>
        <taxon>Vertebrata</taxon>
        <taxon>Euteleostomi</taxon>
        <taxon>Actinopterygii</taxon>
        <taxon>Neopterygii</taxon>
        <taxon>Teleostei</taxon>
        <taxon>Neoteleostei</taxon>
        <taxon>Acanthomorphata</taxon>
        <taxon>Gobiaria</taxon>
        <taxon>Gobiiformes</taxon>
        <taxon>Gobioidei</taxon>
        <taxon>Gobiidae</taxon>
        <taxon>Gobiinae</taxon>
        <taxon>Knipowitschia</taxon>
    </lineage>
</organism>
<dbReference type="GO" id="GO:0047961">
    <property type="term" value="F:glycine N-acyltransferase activity"/>
    <property type="evidence" value="ECO:0007669"/>
    <property type="project" value="InterPro"/>
</dbReference>
<comment type="similarity">
    <text evidence="1">Belongs to the glycine N-acyltransferase family.</text>
</comment>
<dbReference type="Pfam" id="PF08445">
    <property type="entry name" value="FR47"/>
    <property type="match status" value="1"/>
</dbReference>
<dbReference type="InterPro" id="IPR010313">
    <property type="entry name" value="Glycine_N-acyltransferase"/>
</dbReference>
<evidence type="ECO:0000259" key="3">
    <source>
        <dbReference type="Pfam" id="PF08445"/>
    </source>
</evidence>
<dbReference type="EMBL" id="OZ035835">
    <property type="protein sequence ID" value="CAL1578220.1"/>
    <property type="molecule type" value="Genomic_DNA"/>
</dbReference>
<dbReference type="PANTHER" id="PTHR15298">
    <property type="entry name" value="L-COA N-ACYLTRANSFERASE-RELATED"/>
    <property type="match status" value="1"/>
</dbReference>
<accession>A0AAV2JR79</accession>
<dbReference type="CDD" id="cd04301">
    <property type="entry name" value="NAT_SF"/>
    <property type="match status" value="1"/>
</dbReference>
<name>A0AAV2JR79_KNICA</name>
<dbReference type="Pfam" id="PF06021">
    <property type="entry name" value="Gly_acyl_tr_N"/>
    <property type="match status" value="1"/>
</dbReference>
<dbReference type="PANTHER" id="PTHR15298:SF15">
    <property type="entry name" value="GLYCINE N-ACYLTRANSFERASE-LIKE PROTEIN"/>
    <property type="match status" value="1"/>
</dbReference>
<dbReference type="AlphaFoldDB" id="A0AAV2JR79"/>
<gene>
    <name evidence="4" type="ORF">KC01_LOCUS9401</name>
</gene>
<proteinExistence type="inferred from homology"/>
<feature type="domain" description="Glycine N-acyltransferase N-terminal" evidence="2">
    <location>
        <begin position="6"/>
        <end position="180"/>
    </location>
</feature>
<feature type="domain" description="GCN5-related N-acetyltransferase Rv2170-like" evidence="3">
    <location>
        <begin position="189"/>
        <end position="221"/>
    </location>
</feature>
<dbReference type="EC" id="2.3.1.-" evidence="1"/>
<evidence type="ECO:0000256" key="1">
    <source>
        <dbReference type="RuleBase" id="RU368002"/>
    </source>
</evidence>
<dbReference type="InterPro" id="IPR016181">
    <property type="entry name" value="Acyl_CoA_acyltransferase"/>
</dbReference>
<dbReference type="GO" id="GO:0005739">
    <property type="term" value="C:mitochondrion"/>
    <property type="evidence" value="ECO:0007669"/>
    <property type="project" value="InterPro"/>
</dbReference>
<dbReference type="InterPro" id="IPR015938">
    <property type="entry name" value="Glycine_N-acyltransferase_N"/>
</dbReference>